<name>A0ABW5A1T1_9BACL</name>
<accession>A0ABW5A1T1</accession>
<proteinExistence type="predicted"/>
<dbReference type="InterPro" id="IPR011991">
    <property type="entry name" value="ArsR-like_HTH"/>
</dbReference>
<evidence type="ECO:0000313" key="5">
    <source>
        <dbReference type="EMBL" id="MFD2171744.1"/>
    </source>
</evidence>
<dbReference type="PANTHER" id="PTHR38465">
    <property type="entry name" value="HTH-TYPE TRANSCRIPTIONAL REGULATOR MJ1563-RELATED"/>
    <property type="match status" value="1"/>
</dbReference>
<reference evidence="6" key="1">
    <citation type="journal article" date="2019" name="Int. J. Syst. Evol. Microbiol.">
        <title>The Global Catalogue of Microorganisms (GCM) 10K type strain sequencing project: providing services to taxonomists for standard genome sequencing and annotation.</title>
        <authorList>
            <consortium name="The Broad Institute Genomics Platform"/>
            <consortium name="The Broad Institute Genome Sequencing Center for Infectious Disease"/>
            <person name="Wu L."/>
            <person name="Ma J."/>
        </authorList>
    </citation>
    <scope>NUCLEOTIDE SEQUENCE [LARGE SCALE GENOMIC DNA]</scope>
    <source>
        <strain evidence="6">CGMCC 1.13574</strain>
    </source>
</reference>
<dbReference type="PANTHER" id="PTHR38465:SF1">
    <property type="entry name" value="HTH-TYPE TRANSCRIPTIONAL REGULATOR MJ1563-RELATED"/>
    <property type="match status" value="1"/>
</dbReference>
<keyword evidence="1" id="KW-0805">Transcription regulation</keyword>
<gene>
    <name evidence="5" type="ORF">ACFSOY_17415</name>
</gene>
<dbReference type="Proteomes" id="UP001597343">
    <property type="component" value="Unassembled WGS sequence"/>
</dbReference>
<dbReference type="Gene3D" id="1.10.10.10">
    <property type="entry name" value="Winged helix-like DNA-binding domain superfamily/Winged helix DNA-binding domain"/>
    <property type="match status" value="1"/>
</dbReference>
<evidence type="ECO:0000259" key="4">
    <source>
        <dbReference type="Pfam" id="PF01047"/>
    </source>
</evidence>
<dbReference type="InterPro" id="IPR052362">
    <property type="entry name" value="HTH-GbsR_regulator"/>
</dbReference>
<dbReference type="CDD" id="cd00090">
    <property type="entry name" value="HTH_ARSR"/>
    <property type="match status" value="1"/>
</dbReference>
<keyword evidence="3" id="KW-0804">Transcription</keyword>
<evidence type="ECO:0000256" key="3">
    <source>
        <dbReference type="ARBA" id="ARBA00023163"/>
    </source>
</evidence>
<sequence>MDDQFLELAKRLHASMARFFEQELGSSLSGRIFSLLLFAPEALSLEEIAKYLGVTKAAISVQIRPLERGGLCYRMPRGSDRKDYYKLADDFILTVLQLGVENLLKMNDFLVEAEARLAEVKVSEADEASRAAAWRRTREMSALYQLLAKRLDGFEEEWEQRKKEL</sequence>
<dbReference type="Pfam" id="PF01047">
    <property type="entry name" value="MarR"/>
    <property type="match status" value="1"/>
</dbReference>
<protein>
    <submittedName>
        <fullName evidence="5">GbsR/MarR family transcriptional regulator</fullName>
    </submittedName>
</protein>
<evidence type="ECO:0000256" key="2">
    <source>
        <dbReference type="ARBA" id="ARBA00023125"/>
    </source>
</evidence>
<evidence type="ECO:0000256" key="1">
    <source>
        <dbReference type="ARBA" id="ARBA00023015"/>
    </source>
</evidence>
<keyword evidence="6" id="KW-1185">Reference proteome</keyword>
<dbReference type="InterPro" id="IPR036388">
    <property type="entry name" value="WH-like_DNA-bd_sf"/>
</dbReference>
<feature type="domain" description="HTH marR-type" evidence="4">
    <location>
        <begin position="41"/>
        <end position="82"/>
    </location>
</feature>
<dbReference type="EMBL" id="JBHUIO010000011">
    <property type="protein sequence ID" value="MFD2171744.1"/>
    <property type="molecule type" value="Genomic_DNA"/>
</dbReference>
<dbReference type="InterPro" id="IPR036390">
    <property type="entry name" value="WH_DNA-bd_sf"/>
</dbReference>
<evidence type="ECO:0000313" key="6">
    <source>
        <dbReference type="Proteomes" id="UP001597343"/>
    </source>
</evidence>
<dbReference type="RefSeq" id="WP_386048810.1">
    <property type="nucleotide sequence ID" value="NZ_JBHUIO010000011.1"/>
</dbReference>
<keyword evidence="2" id="KW-0238">DNA-binding</keyword>
<dbReference type="SUPFAM" id="SSF46785">
    <property type="entry name" value="Winged helix' DNA-binding domain"/>
    <property type="match status" value="1"/>
</dbReference>
<comment type="caution">
    <text evidence="5">The sequence shown here is derived from an EMBL/GenBank/DDBJ whole genome shotgun (WGS) entry which is preliminary data.</text>
</comment>
<dbReference type="InterPro" id="IPR000835">
    <property type="entry name" value="HTH_MarR-typ"/>
</dbReference>
<organism evidence="5 6">
    <name type="scientific">Tumebacillus lipolyticus</name>
    <dbReference type="NCBI Taxonomy" id="1280370"/>
    <lineage>
        <taxon>Bacteria</taxon>
        <taxon>Bacillati</taxon>
        <taxon>Bacillota</taxon>
        <taxon>Bacilli</taxon>
        <taxon>Bacillales</taxon>
        <taxon>Alicyclobacillaceae</taxon>
        <taxon>Tumebacillus</taxon>
    </lineage>
</organism>